<proteinExistence type="predicted"/>
<feature type="transmembrane region" description="Helical" evidence="1">
    <location>
        <begin position="197"/>
        <end position="215"/>
    </location>
</feature>
<feature type="transmembrane region" description="Helical" evidence="1">
    <location>
        <begin position="17"/>
        <end position="37"/>
    </location>
</feature>
<keyword evidence="1" id="KW-0472">Membrane</keyword>
<feature type="transmembrane region" description="Helical" evidence="1">
    <location>
        <begin position="75"/>
        <end position="94"/>
    </location>
</feature>
<keyword evidence="1" id="KW-0812">Transmembrane</keyword>
<keyword evidence="3" id="KW-1185">Reference proteome</keyword>
<evidence type="ECO:0000313" key="2">
    <source>
        <dbReference type="EMBL" id="MEG3157563.1"/>
    </source>
</evidence>
<accession>A0ABU7YR51</accession>
<dbReference type="Proteomes" id="UP001334501">
    <property type="component" value="Unassembled WGS sequence"/>
</dbReference>
<comment type="caution">
    <text evidence="2">The sequence shown here is derived from an EMBL/GenBank/DDBJ whole genome shotgun (WGS) entry which is preliminary data.</text>
</comment>
<keyword evidence="1" id="KW-1133">Transmembrane helix</keyword>
<evidence type="ECO:0000313" key="3">
    <source>
        <dbReference type="Proteomes" id="UP001334501"/>
    </source>
</evidence>
<evidence type="ECO:0000256" key="1">
    <source>
        <dbReference type="SAM" id="Phobius"/>
    </source>
</evidence>
<feature type="transmembrane region" description="Helical" evidence="1">
    <location>
        <begin position="172"/>
        <end position="190"/>
    </location>
</feature>
<organism evidence="2 3">
    <name type="scientific">Lysobacter zhanggongensis</name>
    <dbReference type="NCBI Taxonomy" id="1774951"/>
    <lineage>
        <taxon>Bacteria</taxon>
        <taxon>Pseudomonadati</taxon>
        <taxon>Pseudomonadota</taxon>
        <taxon>Gammaproteobacteria</taxon>
        <taxon>Lysobacterales</taxon>
        <taxon>Lysobacteraceae</taxon>
        <taxon>Lysobacter</taxon>
    </lineage>
</organism>
<sequence length="424" mass="45364">MATIASRTGSRTSDRTLLLLEIAGIVVLATILALQVAPEPFSDWRYYWEAAGDPARYERGGAVLVLLGWLKRLGASPHVTMLGLNLAAAGATLMLARRADPAPGKWMAHLVALYLLLLAPYYGIVQLDLLASASLGLGLVLILHPPARPGRYGSAAVAILAVAAAVSTRPQFLLVLTALGGLLVLAWWVGRKLRSNALLLAAGLLFAGALAGFGFDSALRAQAERSGAIRTNSSVTLYSGLLASSTRPADCGRWSPGATATMRSDLGKPLGQAVMERLQKQPVSHWAAVMACKVPQIVAPPPFAWAWLMESPSSGERPQAGTVRAVAVAEQLVYRLLTGVFYVLALLVAWRQRSSGHLRWLPMLWLLAFGLVHLVFEVQGRYFLAMLLLLPVLCALVTRGRERATGASGRSDRITGLPPHVENP</sequence>
<protein>
    <recommendedName>
        <fullName evidence="4">Dolichyl-phosphate-mannose-protein mannosyltransferase</fullName>
    </recommendedName>
</protein>
<feature type="transmembrane region" description="Helical" evidence="1">
    <location>
        <begin position="382"/>
        <end position="400"/>
    </location>
</feature>
<gene>
    <name evidence="2" type="ORF">SNE33_06620</name>
</gene>
<evidence type="ECO:0008006" key="4">
    <source>
        <dbReference type="Google" id="ProtNLM"/>
    </source>
</evidence>
<name>A0ABU7YR51_9GAMM</name>
<dbReference type="EMBL" id="JAXGFO010000026">
    <property type="protein sequence ID" value="MEG3157563.1"/>
    <property type="molecule type" value="Genomic_DNA"/>
</dbReference>
<feature type="transmembrane region" description="Helical" evidence="1">
    <location>
        <begin position="106"/>
        <end position="123"/>
    </location>
</feature>
<dbReference type="RefSeq" id="WP_412699689.1">
    <property type="nucleotide sequence ID" value="NZ_JAXGFO010000026.1"/>
</dbReference>
<feature type="transmembrane region" description="Helical" evidence="1">
    <location>
        <begin position="357"/>
        <end position="376"/>
    </location>
</feature>
<reference evidence="2 3" key="1">
    <citation type="journal article" date="2017" name="Curr. Microbiol.">
        <title>Lysobacter zhanggongensis sp. nov. Isolated from a Pit Mud.</title>
        <authorList>
            <person name="Zhang X.F."/>
            <person name="Wang H.H."/>
            <person name="Sun X.Y."/>
            <person name="Pan C.M."/>
        </authorList>
    </citation>
    <scope>NUCLEOTIDE SEQUENCE [LARGE SCALE GENOMIC DNA]</scope>
    <source>
        <strain evidence="2 3">ZGLJ7-1</strain>
    </source>
</reference>
<feature type="transmembrane region" description="Helical" evidence="1">
    <location>
        <begin position="332"/>
        <end position="350"/>
    </location>
</feature>